<evidence type="ECO:0000313" key="2">
    <source>
        <dbReference type="EMBL" id="GFR01399.1"/>
    </source>
</evidence>
<keyword evidence="1" id="KW-0812">Transmembrane</keyword>
<dbReference type="Proteomes" id="UP000887116">
    <property type="component" value="Unassembled WGS sequence"/>
</dbReference>
<keyword evidence="3" id="KW-1185">Reference proteome</keyword>
<comment type="caution">
    <text evidence="2">The sequence shown here is derived from an EMBL/GenBank/DDBJ whole genome shotgun (WGS) entry which is preliminary data.</text>
</comment>
<gene>
    <name evidence="2" type="primary">AVEN_95666_1</name>
    <name evidence="2" type="ORF">TNCT_224901</name>
</gene>
<evidence type="ECO:0000256" key="1">
    <source>
        <dbReference type="SAM" id="Phobius"/>
    </source>
</evidence>
<keyword evidence="1" id="KW-0472">Membrane</keyword>
<dbReference type="OrthoDB" id="6366777at2759"/>
<proteinExistence type="predicted"/>
<dbReference type="AlphaFoldDB" id="A0A8X6HE55"/>
<accession>A0A8X6HE55</accession>
<feature type="transmembrane region" description="Helical" evidence="1">
    <location>
        <begin position="6"/>
        <end position="24"/>
    </location>
</feature>
<evidence type="ECO:0000313" key="3">
    <source>
        <dbReference type="Proteomes" id="UP000887116"/>
    </source>
</evidence>
<dbReference type="EMBL" id="BMAO01005430">
    <property type="protein sequence ID" value="GFR01399.1"/>
    <property type="molecule type" value="Genomic_DNA"/>
</dbReference>
<organism evidence="2 3">
    <name type="scientific">Trichonephila clavata</name>
    <name type="common">Joro spider</name>
    <name type="synonym">Nephila clavata</name>
    <dbReference type="NCBI Taxonomy" id="2740835"/>
    <lineage>
        <taxon>Eukaryota</taxon>
        <taxon>Metazoa</taxon>
        <taxon>Ecdysozoa</taxon>
        <taxon>Arthropoda</taxon>
        <taxon>Chelicerata</taxon>
        <taxon>Arachnida</taxon>
        <taxon>Araneae</taxon>
        <taxon>Araneomorphae</taxon>
        <taxon>Entelegynae</taxon>
        <taxon>Araneoidea</taxon>
        <taxon>Nephilidae</taxon>
        <taxon>Trichonephila</taxon>
    </lineage>
</organism>
<name>A0A8X6HE55_TRICU</name>
<keyword evidence="1" id="KW-1133">Transmembrane helix</keyword>
<sequence length="109" mass="12516">MSPATAVSFSFGMVILVIHVLYACPLSIGACKQYGHACLGGHGKRAENSRLIDYIFRKMIDHPDRDVDISILRKDELQNFLKKSYEKEWNEWDTDSEDDSKYNIFNGLK</sequence>
<reference evidence="2" key="1">
    <citation type="submission" date="2020-07" db="EMBL/GenBank/DDBJ databases">
        <title>Multicomponent nature underlies the extraordinary mechanical properties of spider dragline silk.</title>
        <authorList>
            <person name="Kono N."/>
            <person name="Nakamura H."/>
            <person name="Mori M."/>
            <person name="Yoshida Y."/>
            <person name="Ohtoshi R."/>
            <person name="Malay A.D."/>
            <person name="Moran D.A.P."/>
            <person name="Tomita M."/>
            <person name="Numata K."/>
            <person name="Arakawa K."/>
        </authorList>
    </citation>
    <scope>NUCLEOTIDE SEQUENCE</scope>
</reference>
<protein>
    <submittedName>
        <fullName evidence="2">Uncharacterized protein</fullName>
    </submittedName>
</protein>